<gene>
    <name evidence="2" type="ORF">GRI40_04610</name>
</gene>
<accession>A0A6I4TEA9</accession>
<dbReference type="EMBL" id="WTZA01000001">
    <property type="protein sequence ID" value="MXO74505.1"/>
    <property type="molecule type" value="Genomic_DNA"/>
</dbReference>
<proteinExistence type="predicted"/>
<keyword evidence="3" id="KW-1185">Reference proteome</keyword>
<dbReference type="InterPro" id="IPR016181">
    <property type="entry name" value="Acyl_CoA_acyltransferase"/>
</dbReference>
<dbReference type="Proteomes" id="UP000439522">
    <property type="component" value="Unassembled WGS sequence"/>
</dbReference>
<dbReference type="Gene3D" id="3.40.630.30">
    <property type="match status" value="1"/>
</dbReference>
<dbReference type="OrthoDB" id="9815099at2"/>
<organism evidence="2 3">
    <name type="scientific">Tsuneonella aeria</name>
    <dbReference type="NCBI Taxonomy" id="1837929"/>
    <lineage>
        <taxon>Bacteria</taxon>
        <taxon>Pseudomonadati</taxon>
        <taxon>Pseudomonadota</taxon>
        <taxon>Alphaproteobacteria</taxon>
        <taxon>Sphingomonadales</taxon>
        <taxon>Erythrobacteraceae</taxon>
        <taxon>Tsuneonella</taxon>
    </lineage>
</organism>
<reference evidence="2 3" key="1">
    <citation type="submission" date="2019-12" db="EMBL/GenBank/DDBJ databases">
        <title>Genomic-based taxomic classification of the family Erythrobacteraceae.</title>
        <authorList>
            <person name="Xu L."/>
        </authorList>
    </citation>
    <scope>NUCLEOTIDE SEQUENCE [LARGE SCALE GENOMIC DNA]</scope>
    <source>
        <strain evidence="2 3">100921-2</strain>
    </source>
</reference>
<evidence type="ECO:0000313" key="2">
    <source>
        <dbReference type="EMBL" id="MXO74505.1"/>
    </source>
</evidence>
<dbReference type="AlphaFoldDB" id="A0A6I4TEA9"/>
<dbReference type="GO" id="GO:0016747">
    <property type="term" value="F:acyltransferase activity, transferring groups other than amino-acyl groups"/>
    <property type="evidence" value="ECO:0007669"/>
    <property type="project" value="InterPro"/>
</dbReference>
<evidence type="ECO:0000313" key="3">
    <source>
        <dbReference type="Proteomes" id="UP000439522"/>
    </source>
</evidence>
<sequence>MPTIVPLSAIDPHLVEELLDTAFEPARRGRTAYRIREGAKWLEGLSLAALDDDEFLVATIQVWPVALACPDGAAHPLLMVGPVAVMPAHQGEGYGKALMAASLGAIEALAGDTAPPLPQVLIGDAPYYSRFGFAEAPRGWRCPGPWDPARLLVRGAAPALLPQGGMLGPWRGGAAAGSIAGGLAN</sequence>
<comment type="caution">
    <text evidence="2">The sequence shown here is derived from an EMBL/GenBank/DDBJ whole genome shotgun (WGS) entry which is preliminary data.</text>
</comment>
<evidence type="ECO:0000259" key="1">
    <source>
        <dbReference type="PROSITE" id="PS51186"/>
    </source>
</evidence>
<keyword evidence="2" id="KW-0808">Transferase</keyword>
<dbReference type="CDD" id="cd04301">
    <property type="entry name" value="NAT_SF"/>
    <property type="match status" value="1"/>
</dbReference>
<dbReference type="InterPro" id="IPR000182">
    <property type="entry name" value="GNAT_dom"/>
</dbReference>
<name>A0A6I4TEA9_9SPHN</name>
<dbReference type="Pfam" id="PF13527">
    <property type="entry name" value="Acetyltransf_9"/>
    <property type="match status" value="1"/>
</dbReference>
<dbReference type="RefSeq" id="WP_160610254.1">
    <property type="nucleotide sequence ID" value="NZ_WTZA01000001.1"/>
</dbReference>
<dbReference type="PROSITE" id="PS51186">
    <property type="entry name" value="GNAT"/>
    <property type="match status" value="1"/>
</dbReference>
<feature type="domain" description="N-acetyltransferase" evidence="1">
    <location>
        <begin position="2"/>
        <end position="154"/>
    </location>
</feature>
<dbReference type="SUPFAM" id="SSF55729">
    <property type="entry name" value="Acyl-CoA N-acyltransferases (Nat)"/>
    <property type="match status" value="1"/>
</dbReference>
<protein>
    <submittedName>
        <fullName evidence="2">GNAT family N-acetyltransferase</fullName>
    </submittedName>
</protein>